<keyword evidence="4" id="KW-1185">Reference proteome</keyword>
<keyword evidence="2" id="KW-0732">Signal</keyword>
<dbReference type="RefSeq" id="WP_145308051.1">
    <property type="nucleotide sequence ID" value="NZ_CP037452.1"/>
</dbReference>
<sequence precursor="true">MKTRFYQAAVLFFCLAFLPFSATADGLSTISKDEIIAALTDLESVFKSYSVQIRLNTLEQSPLDEKIFLKSNVAMDVKQELGARFHFVEVGDIPYLDGSTGNHDGLKVPSDKRPRRLEGAFNGEELREITGQEGEAGNALIHSKPEGTQWRIKPQVYLTFYFHKTILEWISSGDASVVGDDNIEGIPAVVVETKPVLVNNIEWKQKFWLAPSLNFAAVKRSANLRRYPDGKWIEYTRILTSDYQNAYAGVFVPGRGVYESFRVGKGDTDPDKTEYPTTSRHELIFKNWEVNPPLSDDDFKVEFPNHTFVNNKITGDSYSIERLTDKDIANQVFGANQINHKSIKMILVYTNIAIFVMLIGIMIFRRSHKNTQNPDSK</sequence>
<keyword evidence="1" id="KW-0472">Membrane</keyword>
<dbReference type="AlphaFoldDB" id="A0A518I9X4"/>
<gene>
    <name evidence="3" type="ORF">Enr17x_19470</name>
</gene>
<name>A0A518I9X4_9PLAN</name>
<feature type="transmembrane region" description="Helical" evidence="1">
    <location>
        <begin position="346"/>
        <end position="364"/>
    </location>
</feature>
<evidence type="ECO:0000256" key="1">
    <source>
        <dbReference type="SAM" id="Phobius"/>
    </source>
</evidence>
<accession>A0A518I9X4</accession>
<keyword evidence="1" id="KW-1133">Transmembrane helix</keyword>
<feature type="chain" id="PRO_5021912872" evidence="2">
    <location>
        <begin position="25"/>
        <end position="377"/>
    </location>
</feature>
<organism evidence="3 4">
    <name type="scientific">Gimesia fumaroli</name>
    <dbReference type="NCBI Taxonomy" id="2527976"/>
    <lineage>
        <taxon>Bacteria</taxon>
        <taxon>Pseudomonadati</taxon>
        <taxon>Planctomycetota</taxon>
        <taxon>Planctomycetia</taxon>
        <taxon>Planctomycetales</taxon>
        <taxon>Planctomycetaceae</taxon>
        <taxon>Gimesia</taxon>
    </lineage>
</organism>
<protein>
    <submittedName>
        <fullName evidence="3">Uncharacterized protein</fullName>
    </submittedName>
</protein>
<dbReference type="Proteomes" id="UP000318313">
    <property type="component" value="Chromosome"/>
</dbReference>
<evidence type="ECO:0000313" key="3">
    <source>
        <dbReference type="EMBL" id="QDV49925.1"/>
    </source>
</evidence>
<dbReference type="KEGG" id="gfm:Enr17x_19470"/>
<feature type="signal peptide" evidence="2">
    <location>
        <begin position="1"/>
        <end position="24"/>
    </location>
</feature>
<keyword evidence="1" id="KW-0812">Transmembrane</keyword>
<reference evidence="3 4" key="1">
    <citation type="submission" date="2019-03" db="EMBL/GenBank/DDBJ databases">
        <title>Deep-cultivation of Planctomycetes and their phenomic and genomic characterization uncovers novel biology.</title>
        <authorList>
            <person name="Wiegand S."/>
            <person name="Jogler M."/>
            <person name="Boedeker C."/>
            <person name="Pinto D."/>
            <person name="Vollmers J."/>
            <person name="Rivas-Marin E."/>
            <person name="Kohn T."/>
            <person name="Peeters S.H."/>
            <person name="Heuer A."/>
            <person name="Rast P."/>
            <person name="Oberbeckmann S."/>
            <person name="Bunk B."/>
            <person name="Jeske O."/>
            <person name="Meyerdierks A."/>
            <person name="Storesund J.E."/>
            <person name="Kallscheuer N."/>
            <person name="Luecker S."/>
            <person name="Lage O.M."/>
            <person name="Pohl T."/>
            <person name="Merkel B.J."/>
            <person name="Hornburger P."/>
            <person name="Mueller R.-W."/>
            <person name="Bruemmer F."/>
            <person name="Labrenz M."/>
            <person name="Spormann A.M."/>
            <person name="Op den Camp H."/>
            <person name="Overmann J."/>
            <person name="Amann R."/>
            <person name="Jetten M.S.M."/>
            <person name="Mascher T."/>
            <person name="Medema M.H."/>
            <person name="Devos D.P."/>
            <person name="Kaster A.-K."/>
            <person name="Ovreas L."/>
            <person name="Rohde M."/>
            <person name="Galperin M.Y."/>
            <person name="Jogler C."/>
        </authorList>
    </citation>
    <scope>NUCLEOTIDE SEQUENCE [LARGE SCALE GENOMIC DNA]</scope>
    <source>
        <strain evidence="3 4">Enr17</strain>
    </source>
</reference>
<evidence type="ECO:0000256" key="2">
    <source>
        <dbReference type="SAM" id="SignalP"/>
    </source>
</evidence>
<dbReference type="EMBL" id="CP037452">
    <property type="protein sequence ID" value="QDV49925.1"/>
    <property type="molecule type" value="Genomic_DNA"/>
</dbReference>
<proteinExistence type="predicted"/>
<evidence type="ECO:0000313" key="4">
    <source>
        <dbReference type="Proteomes" id="UP000318313"/>
    </source>
</evidence>